<reference evidence="6" key="1">
    <citation type="submission" date="2021-04" db="EMBL/GenBank/DDBJ databases">
        <title>Oceanospirillales bacteria with DddD are important DMSP degraders in coastal seawater.</title>
        <authorList>
            <person name="Liu J."/>
        </authorList>
    </citation>
    <scope>NUCLEOTIDE SEQUENCE</scope>
    <source>
        <strain evidence="6">D13-1</strain>
    </source>
</reference>
<feature type="transmembrane region" description="Helical" evidence="4">
    <location>
        <begin position="253"/>
        <end position="273"/>
    </location>
</feature>
<dbReference type="EMBL" id="CP073347">
    <property type="protein sequence ID" value="UTW10929.1"/>
    <property type="molecule type" value="Genomic_DNA"/>
</dbReference>
<dbReference type="InterPro" id="IPR020846">
    <property type="entry name" value="MFS_dom"/>
</dbReference>
<dbReference type="PROSITE" id="PS50850">
    <property type="entry name" value="MFS"/>
    <property type="match status" value="1"/>
</dbReference>
<feature type="transmembrane region" description="Helical" evidence="4">
    <location>
        <begin position="308"/>
        <end position="330"/>
    </location>
</feature>
<organism evidence="6 7">
    <name type="scientific">Marinobacterium rhizophilum</name>
    <dbReference type="NCBI Taxonomy" id="420402"/>
    <lineage>
        <taxon>Bacteria</taxon>
        <taxon>Pseudomonadati</taxon>
        <taxon>Pseudomonadota</taxon>
        <taxon>Gammaproteobacteria</taxon>
        <taxon>Oceanospirillales</taxon>
        <taxon>Oceanospirillaceae</taxon>
        <taxon>Marinobacterium</taxon>
    </lineage>
</organism>
<keyword evidence="2 4" id="KW-1133">Transmembrane helix</keyword>
<feature type="transmembrane region" description="Helical" evidence="4">
    <location>
        <begin position="12"/>
        <end position="29"/>
    </location>
</feature>
<evidence type="ECO:0000259" key="5">
    <source>
        <dbReference type="PROSITE" id="PS50850"/>
    </source>
</evidence>
<evidence type="ECO:0000256" key="3">
    <source>
        <dbReference type="ARBA" id="ARBA00023136"/>
    </source>
</evidence>
<evidence type="ECO:0000313" key="6">
    <source>
        <dbReference type="EMBL" id="UTW10929.1"/>
    </source>
</evidence>
<dbReference type="Pfam" id="PF07690">
    <property type="entry name" value="MFS_1"/>
    <property type="match status" value="1"/>
</dbReference>
<dbReference type="PANTHER" id="PTHR23537:SF1">
    <property type="entry name" value="SUGAR TRANSPORTER"/>
    <property type="match status" value="1"/>
</dbReference>
<name>A0ABY5HFN1_9GAMM</name>
<evidence type="ECO:0000313" key="7">
    <source>
        <dbReference type="Proteomes" id="UP001058461"/>
    </source>
</evidence>
<keyword evidence="3 4" id="KW-0472">Membrane</keyword>
<dbReference type="SUPFAM" id="SSF103473">
    <property type="entry name" value="MFS general substrate transporter"/>
    <property type="match status" value="1"/>
</dbReference>
<dbReference type="PANTHER" id="PTHR23537">
    <property type="match status" value="1"/>
</dbReference>
<feature type="transmembrane region" description="Helical" evidence="4">
    <location>
        <begin position="68"/>
        <end position="88"/>
    </location>
</feature>
<dbReference type="InterPro" id="IPR010645">
    <property type="entry name" value="MFS_4"/>
</dbReference>
<evidence type="ECO:0000256" key="2">
    <source>
        <dbReference type="ARBA" id="ARBA00022989"/>
    </source>
</evidence>
<dbReference type="Gene3D" id="1.20.1250.20">
    <property type="entry name" value="MFS general substrate transporter like domains"/>
    <property type="match status" value="2"/>
</dbReference>
<feature type="transmembrane region" description="Helical" evidence="4">
    <location>
        <begin position="94"/>
        <end position="116"/>
    </location>
</feature>
<feature type="domain" description="Major facilitator superfamily (MFS) profile" evidence="5">
    <location>
        <begin position="1"/>
        <end position="397"/>
    </location>
</feature>
<feature type="transmembrane region" description="Helical" evidence="4">
    <location>
        <begin position="285"/>
        <end position="302"/>
    </location>
</feature>
<protein>
    <submittedName>
        <fullName evidence="6">MFS transporter</fullName>
    </submittedName>
</protein>
<keyword evidence="7" id="KW-1185">Reference proteome</keyword>
<dbReference type="InterPro" id="IPR011701">
    <property type="entry name" value="MFS"/>
</dbReference>
<dbReference type="RefSeq" id="WP_255852982.1">
    <property type="nucleotide sequence ID" value="NZ_CP073347.1"/>
</dbReference>
<gene>
    <name evidence="6" type="ORF">KDW95_16845</name>
</gene>
<sequence>MRMAAVFGLNQVVSHGFGVFLFAALLPLMRESIAISNWQLASIGALTQLSYLAGALLLGLIGHRIGTVRLALVTTSLTTGLLFLMSQLRDPLHITLALVILAASASISWGTIVEIISRYANKASCSTTMSCASSGTAWGYGINGLLILLVVPHLGWESGWVIAGGVGVLALILSWNLLRGLAPAGVASFDTDAANVISVAGAEAIPARQLLAVILRERTAFFACLICCLVGFSAMPFSAWLNLYLDERGLPAALGGYTWTVVGITGMIAGLLIGKLADHKGHGTAFTVIFSGFALGLLAFMFDPARWALLAGFGYGLMYFPMWGIVAGWVSQHYGSTATMQINGVCMVTFGMGGTLGNLLAGYLREATGSLSLMYDILTVTALLLVALGLFIRHTGKGAAVTEGVIPPLSDAA</sequence>
<dbReference type="InterPro" id="IPR036259">
    <property type="entry name" value="MFS_trans_sf"/>
</dbReference>
<feature type="transmembrane region" description="Helical" evidence="4">
    <location>
        <begin position="220"/>
        <end position="241"/>
    </location>
</feature>
<keyword evidence="1 4" id="KW-0812">Transmembrane</keyword>
<evidence type="ECO:0000256" key="4">
    <source>
        <dbReference type="SAM" id="Phobius"/>
    </source>
</evidence>
<feature type="transmembrane region" description="Helical" evidence="4">
    <location>
        <begin position="160"/>
        <end position="178"/>
    </location>
</feature>
<feature type="transmembrane region" description="Helical" evidence="4">
    <location>
        <begin position="137"/>
        <end position="154"/>
    </location>
</feature>
<feature type="transmembrane region" description="Helical" evidence="4">
    <location>
        <begin position="342"/>
        <end position="361"/>
    </location>
</feature>
<proteinExistence type="predicted"/>
<dbReference type="Proteomes" id="UP001058461">
    <property type="component" value="Chromosome"/>
</dbReference>
<feature type="transmembrane region" description="Helical" evidence="4">
    <location>
        <begin position="41"/>
        <end position="61"/>
    </location>
</feature>
<accession>A0ABY5HFN1</accession>
<evidence type="ECO:0000256" key="1">
    <source>
        <dbReference type="ARBA" id="ARBA00022692"/>
    </source>
</evidence>
<feature type="transmembrane region" description="Helical" evidence="4">
    <location>
        <begin position="373"/>
        <end position="392"/>
    </location>
</feature>